<feature type="domain" description="LUD" evidence="2">
    <location>
        <begin position="50"/>
        <end position="230"/>
    </location>
</feature>
<accession>A0A1I0AG45</accession>
<dbReference type="Gene3D" id="3.40.50.10420">
    <property type="entry name" value="NagB/RpiA/CoA transferase-like"/>
    <property type="match status" value="1"/>
</dbReference>
<proteinExistence type="inferred from homology"/>
<dbReference type="InterPro" id="IPR024185">
    <property type="entry name" value="FTHF_cligase-like_sf"/>
</dbReference>
<reference evidence="3 4" key="1">
    <citation type="submission" date="2016-10" db="EMBL/GenBank/DDBJ databases">
        <authorList>
            <person name="de Groot N.N."/>
        </authorList>
    </citation>
    <scope>NUCLEOTIDE SEQUENCE [LARGE SCALE GENOMIC DNA]</scope>
    <source>
        <strain evidence="3 4">IBRC-M 10780</strain>
    </source>
</reference>
<keyword evidence="4" id="KW-1185">Reference proteome</keyword>
<evidence type="ECO:0000313" key="3">
    <source>
        <dbReference type="EMBL" id="SES93227.1"/>
    </source>
</evidence>
<dbReference type="STRING" id="930131.SAMN05216389_103234"/>
<comment type="function">
    <text evidence="1">Is involved in L-lactate degradation and allows cells to grow with lactate as the sole carbon source.</text>
</comment>
<dbReference type="AlphaFoldDB" id="A0A1I0AG45"/>
<dbReference type="Pfam" id="PF02589">
    <property type="entry name" value="LUD_dom"/>
    <property type="match status" value="1"/>
</dbReference>
<dbReference type="InterPro" id="IPR037171">
    <property type="entry name" value="NagB/RpiA_transferase-like"/>
</dbReference>
<dbReference type="InterPro" id="IPR022823">
    <property type="entry name" value="LutC"/>
</dbReference>
<sequence>MTIKKRERFLENLASNLGRPRVQKVERPQYSVSPQQNVYRGYSMDDLMDVLEKQCKAIHTDFINTDTTNLGKILLDTIEGYNGNAIITANDPRFQKYGIEDLFDSLRQDGKEVHVWNSEKGKDNQVFAESADVGITFSDITLAESGTVTLFNDKNNGRSISLLPKTYIALIPKETIVPRMTQAAQIIQKAYKEGHAVPSCISFITGPSNSADIEMNLIVGVHGPIKVTYIAF</sequence>
<evidence type="ECO:0000313" key="4">
    <source>
        <dbReference type="Proteomes" id="UP000198618"/>
    </source>
</evidence>
<protein>
    <recommendedName>
        <fullName evidence="1">Lactate utilization protein C</fullName>
    </recommendedName>
</protein>
<organism evidence="3 4">
    <name type="scientific">Oceanobacillus limi</name>
    <dbReference type="NCBI Taxonomy" id="930131"/>
    <lineage>
        <taxon>Bacteria</taxon>
        <taxon>Bacillati</taxon>
        <taxon>Bacillota</taxon>
        <taxon>Bacilli</taxon>
        <taxon>Bacillales</taxon>
        <taxon>Bacillaceae</taxon>
        <taxon>Oceanobacillus</taxon>
    </lineage>
</organism>
<dbReference type="GO" id="GO:0006089">
    <property type="term" value="P:lactate metabolic process"/>
    <property type="evidence" value="ECO:0007669"/>
    <property type="project" value="UniProtKB-UniRule"/>
</dbReference>
<dbReference type="SUPFAM" id="SSF100950">
    <property type="entry name" value="NagB/RpiA/CoA transferase-like"/>
    <property type="match status" value="1"/>
</dbReference>
<dbReference type="OrthoDB" id="9794157at2"/>
<dbReference type="PANTHER" id="PTHR43682:SF1">
    <property type="entry name" value="LACTATE UTILIZATION PROTEIN C"/>
    <property type="match status" value="1"/>
</dbReference>
<comment type="similarity">
    <text evidence="1">Belongs to the LutC/YkgG family.</text>
</comment>
<dbReference type="EMBL" id="FOHE01000003">
    <property type="protein sequence ID" value="SES93227.1"/>
    <property type="molecule type" value="Genomic_DNA"/>
</dbReference>
<evidence type="ECO:0000259" key="2">
    <source>
        <dbReference type="Pfam" id="PF02589"/>
    </source>
</evidence>
<gene>
    <name evidence="1" type="primary">lutC</name>
    <name evidence="3" type="ORF">SAMN05216389_103234</name>
</gene>
<dbReference type="HAMAP" id="MF_02104">
    <property type="entry name" value="LutC"/>
    <property type="match status" value="1"/>
</dbReference>
<dbReference type="Proteomes" id="UP000198618">
    <property type="component" value="Unassembled WGS sequence"/>
</dbReference>
<name>A0A1I0AG45_9BACI</name>
<evidence type="ECO:0000256" key="1">
    <source>
        <dbReference type="HAMAP-Rule" id="MF_02104"/>
    </source>
</evidence>
<dbReference type="InterPro" id="IPR003741">
    <property type="entry name" value="LUD_dom"/>
</dbReference>
<dbReference type="RefSeq" id="WP_090867633.1">
    <property type="nucleotide sequence ID" value="NZ_FOHE01000003.1"/>
</dbReference>
<dbReference type="PANTHER" id="PTHR43682">
    <property type="entry name" value="LACTATE UTILIZATION PROTEIN C"/>
    <property type="match status" value="1"/>
</dbReference>